<dbReference type="GO" id="GO:0006624">
    <property type="term" value="P:vacuolar protein processing"/>
    <property type="evidence" value="ECO:0007669"/>
    <property type="project" value="TreeGrafter"/>
</dbReference>
<organism evidence="11">
    <name type="scientific">Rhipicephalus zambeziensis</name>
    <dbReference type="NCBI Taxonomy" id="60191"/>
    <lineage>
        <taxon>Eukaryota</taxon>
        <taxon>Metazoa</taxon>
        <taxon>Ecdysozoa</taxon>
        <taxon>Arthropoda</taxon>
        <taxon>Chelicerata</taxon>
        <taxon>Arachnida</taxon>
        <taxon>Acari</taxon>
        <taxon>Parasitiformes</taxon>
        <taxon>Ixodida</taxon>
        <taxon>Ixodoidea</taxon>
        <taxon>Ixodidae</taxon>
        <taxon>Rhipicephalinae</taxon>
        <taxon>Rhipicephalus</taxon>
        <taxon>Rhipicephalus</taxon>
    </lineage>
</organism>
<dbReference type="FunFam" id="3.40.50.1460:FF:000006">
    <property type="entry name" value="Legumain"/>
    <property type="match status" value="1"/>
</dbReference>
<keyword evidence="5 9" id="KW-0732">Signal</keyword>
<comment type="catalytic activity">
    <reaction evidence="1">
        <text>Hydrolysis of proteins and small molecule substrates at -Asn-|-Xaa- bonds.</text>
        <dbReference type="EC" id="3.4.22.34"/>
    </reaction>
</comment>
<dbReference type="GO" id="GO:0051603">
    <property type="term" value="P:proteolysis involved in protein catabolic process"/>
    <property type="evidence" value="ECO:0007669"/>
    <property type="project" value="TreeGrafter"/>
</dbReference>
<evidence type="ECO:0000256" key="2">
    <source>
        <dbReference type="ARBA" id="ARBA00009941"/>
    </source>
</evidence>
<dbReference type="PIRSF" id="PIRSF019663">
    <property type="entry name" value="Legumain"/>
    <property type="match status" value="1"/>
</dbReference>
<feature type="chain" id="PRO_5012510902" description="legumain" evidence="9">
    <location>
        <begin position="20"/>
        <end position="438"/>
    </location>
</feature>
<protein>
    <recommendedName>
        <fullName evidence="3">legumain</fullName>
        <ecNumber evidence="3">3.4.22.34</ecNumber>
    </recommendedName>
</protein>
<evidence type="ECO:0000256" key="3">
    <source>
        <dbReference type="ARBA" id="ARBA00012628"/>
    </source>
</evidence>
<evidence type="ECO:0000256" key="6">
    <source>
        <dbReference type="ARBA" id="ARBA00022801"/>
    </source>
</evidence>
<evidence type="ECO:0000256" key="1">
    <source>
        <dbReference type="ARBA" id="ARBA00000810"/>
    </source>
</evidence>
<proteinExistence type="inferred from homology"/>
<dbReference type="InterPro" id="IPR001096">
    <property type="entry name" value="Peptidase_C13"/>
</dbReference>
<feature type="domain" description="Legumain prodomain" evidence="10">
    <location>
        <begin position="335"/>
        <end position="429"/>
    </location>
</feature>
<accession>A0A224YK84</accession>
<dbReference type="PANTHER" id="PTHR12000">
    <property type="entry name" value="HEMOGLOBINASE FAMILY MEMBER"/>
    <property type="match status" value="1"/>
</dbReference>
<evidence type="ECO:0000256" key="8">
    <source>
        <dbReference type="PIRSR" id="PIRSR019663-1"/>
    </source>
</evidence>
<dbReference type="Gene3D" id="3.40.50.1460">
    <property type="match status" value="1"/>
</dbReference>
<comment type="similarity">
    <text evidence="2">Belongs to the peptidase C13 family.</text>
</comment>
<reference evidence="11" key="1">
    <citation type="journal article" date="2017" name="Parasit. Vectors">
        <title>Sialotranscriptomics of Rhipicephalus zambeziensis reveals intricate expression profiles of secretory proteins and suggests tight temporal transcriptional regulation during blood-feeding.</title>
        <authorList>
            <person name="de Castro M.H."/>
            <person name="de Klerk D."/>
            <person name="Pienaar R."/>
            <person name="Rees D.J.G."/>
            <person name="Mans B.J."/>
        </authorList>
    </citation>
    <scope>NUCLEOTIDE SEQUENCE</scope>
    <source>
        <tissue evidence="11">Salivary glands</tissue>
    </source>
</reference>
<keyword evidence="7" id="KW-0788">Thiol protease</keyword>
<keyword evidence="4" id="KW-0645">Protease</keyword>
<dbReference type="Pfam" id="PF20985">
    <property type="entry name" value="Legum_prodom"/>
    <property type="match status" value="1"/>
</dbReference>
<keyword evidence="6" id="KW-0378">Hydrolase</keyword>
<dbReference type="AlphaFoldDB" id="A0A224YK84"/>
<dbReference type="GO" id="GO:0004197">
    <property type="term" value="F:cysteine-type endopeptidase activity"/>
    <property type="evidence" value="ECO:0007669"/>
    <property type="project" value="UniProtKB-EC"/>
</dbReference>
<dbReference type="InterPro" id="IPR048501">
    <property type="entry name" value="Legum_prodom"/>
</dbReference>
<evidence type="ECO:0000256" key="5">
    <source>
        <dbReference type="ARBA" id="ARBA00022729"/>
    </source>
</evidence>
<feature type="signal peptide" evidence="9">
    <location>
        <begin position="1"/>
        <end position="19"/>
    </location>
</feature>
<evidence type="ECO:0000313" key="11">
    <source>
        <dbReference type="EMBL" id="MAA14931.1"/>
    </source>
</evidence>
<dbReference type="CDD" id="cd21115">
    <property type="entry name" value="legumain_C"/>
    <property type="match status" value="1"/>
</dbReference>
<dbReference type="Pfam" id="PF01650">
    <property type="entry name" value="Peptidase_C13"/>
    <property type="match status" value="1"/>
</dbReference>
<dbReference type="PRINTS" id="PR00776">
    <property type="entry name" value="HEMOGLOBNASE"/>
</dbReference>
<feature type="active site" description="Nucleophile" evidence="8">
    <location>
        <position position="192"/>
    </location>
</feature>
<dbReference type="Gene3D" id="1.10.132.130">
    <property type="match status" value="1"/>
</dbReference>
<evidence type="ECO:0000259" key="10">
    <source>
        <dbReference type="Pfam" id="PF20985"/>
    </source>
</evidence>
<dbReference type="PANTHER" id="PTHR12000:SF42">
    <property type="entry name" value="LEGUMAIN"/>
    <property type="match status" value="1"/>
</dbReference>
<evidence type="ECO:0000256" key="9">
    <source>
        <dbReference type="SAM" id="SignalP"/>
    </source>
</evidence>
<feature type="active site" evidence="8">
    <location>
        <position position="152"/>
    </location>
</feature>
<sequence>MALLWCLFFGLATVTSTFAATSKKSTKNTYDSQPKLWALLVAGSKGYINYRHQADICHAYHVLHNHGVPDERIVVMMYDDIAHARENPTPGVIINHPNGTDVYRDVPRDYTGDLVTPQNFLAILQGKKVKGGSGKIIASGPKDHVFLYFADHGAPGLLAFPNGVLHAQPFMNVIKSLNKKTFADMTIYIEACEAGSMFDGLLTAYYSVYATTAANPYESSYACYWDPKKDAYLGDLYSVSWMEDSDKKDLKKETLFEQFNIVKQRTQASHVMEYGNMRIRNLSVSEFQGKKKASPRVLPKAPDDAVSSRDVPIAILRNKLENASDPQEINSLKAKLRRALRNRLFLKNKVAEIASFVARGKSNDADEVLTSLRRFTKFACYEKAVSHFSDRCFDLSRNPYAFQHLRVLMNMCEFSYNILDITEAMDLLCTHPTMEGIV</sequence>
<name>A0A224YK84_9ACAR</name>
<dbReference type="EMBL" id="GFPF01003785">
    <property type="protein sequence ID" value="MAA14931.1"/>
    <property type="molecule type" value="Transcribed_RNA"/>
</dbReference>
<dbReference type="InterPro" id="IPR046427">
    <property type="entry name" value="Legumain_prodom_sf"/>
</dbReference>
<evidence type="ECO:0000256" key="4">
    <source>
        <dbReference type="ARBA" id="ARBA00022670"/>
    </source>
</evidence>
<dbReference type="EC" id="3.4.22.34" evidence="3"/>
<dbReference type="GO" id="GO:0005773">
    <property type="term" value="C:vacuole"/>
    <property type="evidence" value="ECO:0007669"/>
    <property type="project" value="GOC"/>
</dbReference>
<evidence type="ECO:0000256" key="7">
    <source>
        <dbReference type="ARBA" id="ARBA00022807"/>
    </source>
</evidence>